<dbReference type="STRING" id="36087.A0A077ZDH8"/>
<accession>A0A077ZDH8</accession>
<evidence type="ECO:0000259" key="1">
    <source>
        <dbReference type="PROSITE" id="PS50878"/>
    </source>
</evidence>
<evidence type="ECO:0000313" key="3">
    <source>
        <dbReference type="Proteomes" id="UP000030665"/>
    </source>
</evidence>
<reference evidence="2" key="1">
    <citation type="submission" date="2014-01" db="EMBL/GenBank/DDBJ databases">
        <authorList>
            <person name="Aslett M."/>
        </authorList>
    </citation>
    <scope>NUCLEOTIDE SEQUENCE</scope>
</reference>
<dbReference type="InterPro" id="IPR043128">
    <property type="entry name" value="Rev_trsase/Diguanyl_cyclase"/>
</dbReference>
<dbReference type="Gene3D" id="3.10.10.10">
    <property type="entry name" value="HIV Type 1 Reverse Transcriptase, subunit A, domain 1"/>
    <property type="match status" value="1"/>
</dbReference>
<dbReference type="InterPro" id="IPR043502">
    <property type="entry name" value="DNA/RNA_pol_sf"/>
</dbReference>
<dbReference type="Pfam" id="PF00078">
    <property type="entry name" value="RVT_1"/>
    <property type="match status" value="1"/>
</dbReference>
<dbReference type="Pfam" id="PF23088">
    <property type="entry name" value="DUF7047"/>
    <property type="match status" value="1"/>
</dbReference>
<dbReference type="InterPro" id="IPR055475">
    <property type="entry name" value="DUF7047"/>
</dbReference>
<name>A0A077ZDH8_TRITR</name>
<proteinExistence type="predicted"/>
<keyword evidence="3" id="KW-1185">Reference proteome</keyword>
<dbReference type="SUPFAM" id="SSF56672">
    <property type="entry name" value="DNA/RNA polymerases"/>
    <property type="match status" value="1"/>
</dbReference>
<dbReference type="Proteomes" id="UP000030665">
    <property type="component" value="Unassembled WGS sequence"/>
</dbReference>
<evidence type="ECO:0000313" key="2">
    <source>
        <dbReference type="EMBL" id="CDW57598.1"/>
    </source>
</evidence>
<dbReference type="EMBL" id="HG806186">
    <property type="protein sequence ID" value="CDW57598.1"/>
    <property type="molecule type" value="Genomic_DNA"/>
</dbReference>
<feature type="domain" description="Reverse transcriptase" evidence="1">
    <location>
        <begin position="1"/>
        <end position="195"/>
    </location>
</feature>
<gene>
    <name evidence="2" type="ORF">TTRE_0000589001</name>
</gene>
<dbReference type="InterPro" id="IPR000477">
    <property type="entry name" value="RT_dom"/>
</dbReference>
<dbReference type="OrthoDB" id="6375508at2759"/>
<dbReference type="Gene3D" id="3.30.70.270">
    <property type="match status" value="1"/>
</dbReference>
<reference evidence="2" key="2">
    <citation type="submission" date="2014-03" db="EMBL/GenBank/DDBJ databases">
        <title>The whipworm genome and dual-species transcriptomics of an intimate host-pathogen interaction.</title>
        <authorList>
            <person name="Foth B.J."/>
            <person name="Tsai I.J."/>
            <person name="Reid A.J."/>
            <person name="Bancroft A.J."/>
            <person name="Nichol S."/>
            <person name="Tracey A."/>
            <person name="Holroyd N."/>
            <person name="Cotton J.A."/>
            <person name="Stanley E.J."/>
            <person name="Zarowiecki M."/>
            <person name="Liu J.Z."/>
            <person name="Huckvale T."/>
            <person name="Cooper P.J."/>
            <person name="Grencis R.K."/>
            <person name="Berriman M."/>
        </authorList>
    </citation>
    <scope>NUCLEOTIDE SEQUENCE [LARGE SCALE GENOMIC DNA]</scope>
</reference>
<protein>
    <recommendedName>
        <fullName evidence="1">Reverse transcriptase domain-containing protein</fullName>
    </recommendedName>
</protein>
<dbReference type="PROSITE" id="PS50878">
    <property type="entry name" value="RT_POL"/>
    <property type="match status" value="1"/>
</dbReference>
<dbReference type="AlphaFoldDB" id="A0A077ZDH8"/>
<organism evidence="2 3">
    <name type="scientific">Trichuris trichiura</name>
    <name type="common">Whipworm</name>
    <name type="synonym">Trichocephalus trichiurus</name>
    <dbReference type="NCBI Taxonomy" id="36087"/>
    <lineage>
        <taxon>Eukaryota</taxon>
        <taxon>Metazoa</taxon>
        <taxon>Ecdysozoa</taxon>
        <taxon>Nematoda</taxon>
        <taxon>Enoplea</taxon>
        <taxon>Dorylaimia</taxon>
        <taxon>Trichinellida</taxon>
        <taxon>Trichuridae</taxon>
        <taxon>Trichuris</taxon>
    </lineage>
</organism>
<sequence length="321" mass="35976">MAATQRSKGTVRPVMDFRQLNEYIDNFTANSDVCAHKLREWRRQGTNVPILDLRKAYLQIHVDQTFWPYQTVIVKGSRYALTRLGFGVNVAPTIMKVVVNHVLSLTPDVQKATPAYIDDIFVNEDVASADSVKSQLAKYGLSCKPLERLANGVRVLGLKVWEEQNKTMWSGGHEVGEPPKKLTWRTVFSYCGETVGHYPVCGWLRTATALIKRETNNATSRWDEPVRDDQIRNRLLEVAKAMKSQDPVRGRWDVSGEKAKVWVDASALALGIALEVDGTILEDGAWLHDDAGHINMAELDGLTKGLNLALSTMTPRFVVSW</sequence>